<accession>A0ABS3SSH4</accession>
<comment type="caution">
    <text evidence="1">The sequence shown here is derived from an EMBL/GenBank/DDBJ whole genome shotgun (WGS) entry which is preliminary data.</text>
</comment>
<dbReference type="Proteomes" id="UP000681315">
    <property type="component" value="Unassembled WGS sequence"/>
</dbReference>
<sequence length="274" mass="30835">LNGLQLSTFNNLNENSKTDVLNYLIANDFSERAKSFAMSAIDAWADAGEVNFEDEIINSLEGKALCIYNKLLSSSTGFKNAIKKFDGEFPVSHLSFKINNTLPSGNYGITKPPNNFNTTVEFSNTQLSNISDLGGAVAFAHEMIHAEIFRKMLSAAQKGNLDPANMTQQEQVAYVNSLRNNFPGIYDYYIERYKPTWNHNQMASHYRETIADIIEEFDDSSKSRQIHEDLSWVGLRILENGVTSIAWDVLTQSEKDRVLSNFNTHFFNGASNCN</sequence>
<protein>
    <submittedName>
        <fullName evidence="1">Uncharacterized protein</fullName>
    </submittedName>
</protein>
<dbReference type="EMBL" id="JAGEVG010000011">
    <property type="protein sequence ID" value="MBO3098666.1"/>
    <property type="molecule type" value="Genomic_DNA"/>
</dbReference>
<proteinExistence type="predicted"/>
<evidence type="ECO:0000313" key="2">
    <source>
        <dbReference type="Proteomes" id="UP000681315"/>
    </source>
</evidence>
<feature type="non-terminal residue" evidence="1">
    <location>
        <position position="1"/>
    </location>
</feature>
<evidence type="ECO:0000313" key="1">
    <source>
        <dbReference type="EMBL" id="MBO3098666.1"/>
    </source>
</evidence>
<reference evidence="1 2" key="1">
    <citation type="submission" date="2021-03" db="EMBL/GenBank/DDBJ databases">
        <title>Gelidibacter sp. nov., isolated from costal sediment.</title>
        <authorList>
            <person name="Lun K.-Y."/>
        </authorList>
    </citation>
    <scope>NUCLEOTIDE SEQUENCE [LARGE SCALE GENOMIC DNA]</scope>
    <source>
        <strain evidence="1 2">DF109</strain>
    </source>
</reference>
<organism evidence="1 2">
    <name type="scientific">Gelidibacter pelagius</name>
    <dbReference type="NCBI Taxonomy" id="2819985"/>
    <lineage>
        <taxon>Bacteria</taxon>
        <taxon>Pseudomonadati</taxon>
        <taxon>Bacteroidota</taxon>
        <taxon>Flavobacteriia</taxon>
        <taxon>Flavobacteriales</taxon>
        <taxon>Flavobacteriaceae</taxon>
        <taxon>Gelidibacter</taxon>
    </lineage>
</organism>
<gene>
    <name evidence="1" type="ORF">J4051_10325</name>
</gene>
<name>A0ABS3SSH4_9FLAO</name>
<keyword evidence="2" id="KW-1185">Reference proteome</keyword>